<reference evidence="2" key="1">
    <citation type="journal article" date="2013" name="Nat. Genet.">
        <title>The Capsella rubella genome and the genomic consequences of rapid mating system evolution.</title>
        <authorList>
            <person name="Slotte T."/>
            <person name="Hazzouri K.M."/>
            <person name="Agren J.A."/>
            <person name="Koenig D."/>
            <person name="Maumus F."/>
            <person name="Guo Y.L."/>
            <person name="Steige K."/>
            <person name="Platts A.E."/>
            <person name="Escobar J.S."/>
            <person name="Newman L.K."/>
            <person name="Wang W."/>
            <person name="Mandakova T."/>
            <person name="Vello E."/>
            <person name="Smith L.M."/>
            <person name="Henz S.R."/>
            <person name="Steffen J."/>
            <person name="Takuno S."/>
            <person name="Brandvain Y."/>
            <person name="Coop G."/>
            <person name="Andolfatto P."/>
            <person name="Hu T.T."/>
            <person name="Blanchette M."/>
            <person name="Clark R.M."/>
            <person name="Quesneville H."/>
            <person name="Nordborg M."/>
            <person name="Gaut B.S."/>
            <person name="Lysak M.A."/>
            <person name="Jenkins J."/>
            <person name="Grimwood J."/>
            <person name="Chapman J."/>
            <person name="Prochnik S."/>
            <person name="Shu S."/>
            <person name="Rokhsar D."/>
            <person name="Schmutz J."/>
            <person name="Weigel D."/>
            <person name="Wright S.I."/>
        </authorList>
    </citation>
    <scope>NUCLEOTIDE SEQUENCE [LARGE SCALE GENOMIC DNA]</scope>
    <source>
        <strain evidence="2">cv. Monte Gargano</strain>
    </source>
</reference>
<evidence type="ECO:0000313" key="1">
    <source>
        <dbReference type="EMBL" id="EOA28438.1"/>
    </source>
</evidence>
<sequence>MKKNCGTTKTCSNYKNKSFVDLLSYSLRFGWDPETKKFTARQVVWDDYFKGHSKSKHLRDDSFEDFEDLDKIFGNKIATGKNVIGLGDTTEARTYAPRDRNGKLKITIFIKWRMRMSMME</sequence>
<dbReference type="AlphaFoldDB" id="R0HWL1"/>
<dbReference type="InterPro" id="IPR055314">
    <property type="entry name" value="At2g29880-like"/>
</dbReference>
<accession>R0HWL1</accession>
<protein>
    <recommendedName>
        <fullName evidence="3">Myb/SANT-like domain-containing protein</fullName>
    </recommendedName>
</protein>
<evidence type="ECO:0008006" key="3">
    <source>
        <dbReference type="Google" id="ProtNLM"/>
    </source>
</evidence>
<name>R0HWL1_9BRAS</name>
<keyword evidence="2" id="KW-1185">Reference proteome</keyword>
<proteinExistence type="predicted"/>
<dbReference type="EMBL" id="KB870808">
    <property type="protein sequence ID" value="EOA28438.1"/>
    <property type="molecule type" value="Genomic_DNA"/>
</dbReference>
<evidence type="ECO:0000313" key="2">
    <source>
        <dbReference type="Proteomes" id="UP000029121"/>
    </source>
</evidence>
<gene>
    <name evidence="1" type="ORF">CARUB_v10024645mg</name>
</gene>
<dbReference type="Proteomes" id="UP000029121">
    <property type="component" value="Unassembled WGS sequence"/>
</dbReference>
<organism evidence="1 2">
    <name type="scientific">Capsella rubella</name>
    <dbReference type="NCBI Taxonomy" id="81985"/>
    <lineage>
        <taxon>Eukaryota</taxon>
        <taxon>Viridiplantae</taxon>
        <taxon>Streptophyta</taxon>
        <taxon>Embryophyta</taxon>
        <taxon>Tracheophyta</taxon>
        <taxon>Spermatophyta</taxon>
        <taxon>Magnoliopsida</taxon>
        <taxon>eudicotyledons</taxon>
        <taxon>Gunneridae</taxon>
        <taxon>Pentapetalae</taxon>
        <taxon>rosids</taxon>
        <taxon>malvids</taxon>
        <taxon>Brassicales</taxon>
        <taxon>Brassicaceae</taxon>
        <taxon>Camelineae</taxon>
        <taxon>Capsella</taxon>
    </lineage>
</organism>
<dbReference type="PANTHER" id="PTHR47864">
    <property type="entry name" value="TRANSMEMBRANE PROTEIN"/>
    <property type="match status" value="1"/>
</dbReference>
<dbReference type="PANTHER" id="PTHR47864:SF8">
    <property type="entry name" value="MYB_SANT-LIKE DOMAIN-CONTAINING PROTEIN"/>
    <property type="match status" value="1"/>
</dbReference>